<name>A0A5R9RAY6_9PSED</name>
<reference evidence="2 3" key="1">
    <citation type="submission" date="2019-04" db="EMBL/GenBank/DDBJ databases">
        <authorList>
            <person name="Li M."/>
        </authorList>
    </citation>
    <scope>NUCLEOTIDE SEQUENCE [LARGE SCALE GENOMIC DNA]</scope>
    <source>
        <strain evidence="2 3">LAM1902</strain>
    </source>
</reference>
<dbReference type="EMBL" id="SWDV01000003">
    <property type="protein sequence ID" value="TLX80046.1"/>
    <property type="molecule type" value="Genomic_DNA"/>
</dbReference>
<dbReference type="Proteomes" id="UP000306635">
    <property type="component" value="Unassembled WGS sequence"/>
</dbReference>
<sequence>MTLANTSTRFYNNEVSPERLQELNKPCFSEEQINTFDAEAAELIRRNQAEQQENPAIAIRLFASEGSQSKRGGVITQGTSSLTITLPSGEALAIARIGDPVEYPDGSIAYIETGAGDAFSNLALVGSRLDNGDEIINSRQNIGHINLRKHSPPASDFLPAKKAEQ</sequence>
<protein>
    <recommendedName>
        <fullName evidence="4">PAAR domain-containing protein</fullName>
    </recommendedName>
</protein>
<evidence type="ECO:0000256" key="1">
    <source>
        <dbReference type="SAM" id="MobiDB-lite"/>
    </source>
</evidence>
<organism evidence="2 3">
    <name type="scientific">Pseudomonas nicosulfuronedens</name>
    <dbReference type="NCBI Taxonomy" id="2571105"/>
    <lineage>
        <taxon>Bacteria</taxon>
        <taxon>Pseudomonadati</taxon>
        <taxon>Pseudomonadota</taxon>
        <taxon>Gammaproteobacteria</taxon>
        <taxon>Pseudomonadales</taxon>
        <taxon>Pseudomonadaceae</taxon>
        <taxon>Pseudomonas</taxon>
    </lineage>
</organism>
<comment type="caution">
    <text evidence="2">The sequence shown here is derived from an EMBL/GenBank/DDBJ whole genome shotgun (WGS) entry which is preliminary data.</text>
</comment>
<evidence type="ECO:0008006" key="4">
    <source>
        <dbReference type="Google" id="ProtNLM"/>
    </source>
</evidence>
<gene>
    <name evidence="2" type="ORF">FAS41_03925</name>
</gene>
<evidence type="ECO:0000313" key="3">
    <source>
        <dbReference type="Proteomes" id="UP000306635"/>
    </source>
</evidence>
<keyword evidence="3" id="KW-1185">Reference proteome</keyword>
<feature type="region of interest" description="Disordered" evidence="1">
    <location>
        <begin position="146"/>
        <end position="165"/>
    </location>
</feature>
<evidence type="ECO:0000313" key="2">
    <source>
        <dbReference type="EMBL" id="TLX80046.1"/>
    </source>
</evidence>
<accession>A0A5R9RAY6</accession>
<dbReference type="OrthoDB" id="6899605at2"/>
<proteinExistence type="predicted"/>
<dbReference type="AlphaFoldDB" id="A0A5R9RAY6"/>
<dbReference type="RefSeq" id="WP_138520338.1">
    <property type="nucleotide sequence ID" value="NZ_JAOCBK010000014.1"/>
</dbReference>